<dbReference type="RefSeq" id="WP_220559992.1">
    <property type="nucleotide sequence ID" value="NZ_CP080764.1"/>
</dbReference>
<evidence type="ECO:0000256" key="5">
    <source>
        <dbReference type="ARBA" id="ARBA00022801"/>
    </source>
</evidence>
<keyword evidence="5" id="KW-0378">Hydrolase</keyword>
<keyword evidence="3" id="KW-0540">Nuclease</keyword>
<dbReference type="InterPro" id="IPR012933">
    <property type="entry name" value="HicA_mRNA_interferase"/>
</dbReference>
<dbReference type="GeneID" id="97141178"/>
<dbReference type="Gene3D" id="3.30.920.30">
    <property type="entry name" value="Hypothetical protein"/>
    <property type="match status" value="1"/>
</dbReference>
<gene>
    <name evidence="8" type="ORF">K3F53_07320</name>
</gene>
<keyword evidence="7" id="KW-0346">Stress response</keyword>
<dbReference type="InterPro" id="IPR038570">
    <property type="entry name" value="HicA_sf"/>
</dbReference>
<protein>
    <submittedName>
        <fullName evidence="8">Type II toxin-antitoxin system HicA family toxin</fullName>
    </submittedName>
</protein>
<comment type="similarity">
    <text evidence="1">Belongs to the HicA mRNA interferase family.</text>
</comment>
<accession>A0ABX8YF39</accession>
<keyword evidence="9" id="KW-1185">Reference proteome</keyword>
<proteinExistence type="inferred from homology"/>
<name>A0ABX8YF39_ANETH</name>
<dbReference type="SUPFAM" id="SSF54786">
    <property type="entry name" value="YcfA/nrd intein domain"/>
    <property type="match status" value="1"/>
</dbReference>
<evidence type="ECO:0000313" key="8">
    <source>
        <dbReference type="EMBL" id="QYY43985.1"/>
    </source>
</evidence>
<evidence type="ECO:0000256" key="7">
    <source>
        <dbReference type="ARBA" id="ARBA00023016"/>
    </source>
</evidence>
<organism evidence="8 9">
    <name type="scientific">Aneurinibacillus thermoaerophilus</name>
    <dbReference type="NCBI Taxonomy" id="143495"/>
    <lineage>
        <taxon>Bacteria</taxon>
        <taxon>Bacillati</taxon>
        <taxon>Bacillota</taxon>
        <taxon>Bacilli</taxon>
        <taxon>Bacillales</taxon>
        <taxon>Paenibacillaceae</taxon>
        <taxon>Aneurinibacillus group</taxon>
        <taxon>Aneurinibacillus</taxon>
    </lineage>
</organism>
<evidence type="ECO:0000256" key="1">
    <source>
        <dbReference type="ARBA" id="ARBA00006620"/>
    </source>
</evidence>
<evidence type="ECO:0000256" key="3">
    <source>
        <dbReference type="ARBA" id="ARBA00022722"/>
    </source>
</evidence>
<dbReference type="Proteomes" id="UP000826616">
    <property type="component" value="Chromosome"/>
</dbReference>
<evidence type="ECO:0000313" key="9">
    <source>
        <dbReference type="Proteomes" id="UP000826616"/>
    </source>
</evidence>
<evidence type="ECO:0000256" key="2">
    <source>
        <dbReference type="ARBA" id="ARBA00022649"/>
    </source>
</evidence>
<evidence type="ECO:0000256" key="4">
    <source>
        <dbReference type="ARBA" id="ARBA00022759"/>
    </source>
</evidence>
<evidence type="ECO:0000256" key="6">
    <source>
        <dbReference type="ARBA" id="ARBA00022884"/>
    </source>
</evidence>
<keyword evidence="4" id="KW-0255">Endonuclease</keyword>
<dbReference type="EMBL" id="CP080764">
    <property type="protein sequence ID" value="QYY43985.1"/>
    <property type="molecule type" value="Genomic_DNA"/>
</dbReference>
<reference evidence="8 9" key="1">
    <citation type="submission" date="2021-08" db="EMBL/GenBank/DDBJ databases">
        <title>Complete genome sequence of the strain Aneurinibacillus thermoaerophilus CCM 8960.</title>
        <authorList>
            <person name="Musilova J."/>
            <person name="Kourilova X."/>
            <person name="Pernicova I."/>
            <person name="Bezdicek M."/>
            <person name="Lengerova M."/>
            <person name="Obruca S."/>
            <person name="Sedlar K."/>
        </authorList>
    </citation>
    <scope>NUCLEOTIDE SEQUENCE [LARGE SCALE GENOMIC DNA]</scope>
    <source>
        <strain evidence="8 9">CCM 8960</strain>
    </source>
</reference>
<keyword evidence="6" id="KW-0694">RNA-binding</keyword>
<sequence>MARIDKILEKMKNRPNGIRFEEIAIVLEYYGYIQVRSKGSHHHFRNQAGDVITIPKQNPVKAVYVKNVLKRMGE</sequence>
<dbReference type="Pfam" id="PF07927">
    <property type="entry name" value="HicA_toxin"/>
    <property type="match status" value="1"/>
</dbReference>
<keyword evidence="2" id="KW-1277">Toxin-antitoxin system</keyword>